<proteinExistence type="inferred from homology"/>
<feature type="compositionally biased region" description="Basic and acidic residues" evidence="2">
    <location>
        <begin position="375"/>
        <end position="384"/>
    </location>
</feature>
<comment type="caution">
    <text evidence="3">The sequence shown here is derived from an EMBL/GenBank/DDBJ whole genome shotgun (WGS) entry which is preliminary data.</text>
</comment>
<evidence type="ECO:0000256" key="1">
    <source>
        <dbReference type="ARBA" id="ARBA00006479"/>
    </source>
</evidence>
<dbReference type="PANTHER" id="PTHR18964">
    <property type="entry name" value="ROK (REPRESSOR, ORF, KINASE) FAMILY"/>
    <property type="match status" value="1"/>
</dbReference>
<accession>A0ABW2TMI6</accession>
<dbReference type="SUPFAM" id="SSF53067">
    <property type="entry name" value="Actin-like ATPase domain"/>
    <property type="match status" value="1"/>
</dbReference>
<evidence type="ECO:0000313" key="3">
    <source>
        <dbReference type="EMBL" id="MFC7614990.1"/>
    </source>
</evidence>
<gene>
    <name evidence="3" type="ORF">ACFQV2_17170</name>
</gene>
<feature type="region of interest" description="Disordered" evidence="2">
    <location>
        <begin position="343"/>
        <end position="477"/>
    </location>
</feature>
<dbReference type="Proteomes" id="UP001596512">
    <property type="component" value="Unassembled WGS sequence"/>
</dbReference>
<dbReference type="Gene3D" id="3.30.420.40">
    <property type="match status" value="2"/>
</dbReference>
<name>A0ABW2TMI6_9PSEU</name>
<dbReference type="InterPro" id="IPR036390">
    <property type="entry name" value="WH_DNA-bd_sf"/>
</dbReference>
<evidence type="ECO:0000256" key="2">
    <source>
        <dbReference type="SAM" id="MobiDB-lite"/>
    </source>
</evidence>
<dbReference type="InterPro" id="IPR049874">
    <property type="entry name" value="ROK_cs"/>
</dbReference>
<dbReference type="InterPro" id="IPR036388">
    <property type="entry name" value="WH-like_DNA-bd_sf"/>
</dbReference>
<comment type="similarity">
    <text evidence="1">Belongs to the ROK (NagC/XylR) family.</text>
</comment>
<feature type="compositionally biased region" description="Basic residues" evidence="2">
    <location>
        <begin position="392"/>
        <end position="414"/>
    </location>
</feature>
<dbReference type="EMBL" id="JBHTEY010000004">
    <property type="protein sequence ID" value="MFC7614990.1"/>
    <property type="molecule type" value="Genomic_DNA"/>
</dbReference>
<dbReference type="PANTHER" id="PTHR18964:SF149">
    <property type="entry name" value="BIFUNCTIONAL UDP-N-ACETYLGLUCOSAMINE 2-EPIMERASE_N-ACETYLMANNOSAMINE KINASE"/>
    <property type="match status" value="1"/>
</dbReference>
<reference evidence="4" key="1">
    <citation type="journal article" date="2019" name="Int. J. Syst. Evol. Microbiol.">
        <title>The Global Catalogue of Microorganisms (GCM) 10K type strain sequencing project: providing services to taxonomists for standard genome sequencing and annotation.</title>
        <authorList>
            <consortium name="The Broad Institute Genomics Platform"/>
            <consortium name="The Broad Institute Genome Sequencing Center for Infectious Disease"/>
            <person name="Wu L."/>
            <person name="Ma J."/>
        </authorList>
    </citation>
    <scope>NUCLEOTIDE SEQUENCE [LARGE SCALE GENOMIC DNA]</scope>
    <source>
        <strain evidence="4">JCM 17695</strain>
    </source>
</reference>
<dbReference type="PROSITE" id="PS01125">
    <property type="entry name" value="ROK"/>
    <property type="match status" value="1"/>
</dbReference>
<dbReference type="Gene3D" id="1.10.10.10">
    <property type="entry name" value="Winged helix-like DNA-binding domain superfamily/Winged helix DNA-binding domain"/>
    <property type="match status" value="1"/>
</dbReference>
<feature type="compositionally biased region" description="Basic and acidic residues" evidence="2">
    <location>
        <begin position="466"/>
        <end position="477"/>
    </location>
</feature>
<dbReference type="Pfam" id="PF00480">
    <property type="entry name" value="ROK"/>
    <property type="match status" value="1"/>
</dbReference>
<evidence type="ECO:0000313" key="4">
    <source>
        <dbReference type="Proteomes" id="UP001596512"/>
    </source>
</evidence>
<dbReference type="SUPFAM" id="SSF46785">
    <property type="entry name" value="Winged helix' DNA-binding domain"/>
    <property type="match status" value="1"/>
</dbReference>
<sequence length="477" mass="50648">MRTSADIRKANAFDIVKCLHAVSEASRRELVDATGLSFPTVSSICAQLLKRGLLTEVARKRAAAGRPTALLALNPGYGALLGVDIAETYVHVDTLNAALEPVSSTELDVDPHRGSPRDVVARVKEAIADAVGRLDGTRLLGVGVSVPGQVDQAGGRSVYAPNWGWHNVPLLEMLSGSTDAPLYLDNPLKALAIAEQWAHPQRRDQDFVIVNLGTGVGIGAALGGRILRGRTNSAGEWGHTVIVAGGRQCRCGSRGCVEAYVGAAGILQTLRETAPESPVLHGDDQTSTIAAFAEALAAGDPEVHEAFEQTAYYLGVGVAGIVNMLNPEVIVVGGWVARELGSPARPGPQAHQGARARGADDGRRTGGPAPARQLGEPRHGRDGHGGLPRVARPVHLRTRGRRRLARTRPSRPRYRLIPADRAVTSTHHAPPRKESDDQRPTSARPQSRGSRHGGDPDRRRGHRVRGSADDAGGPRDR</sequence>
<dbReference type="InterPro" id="IPR043129">
    <property type="entry name" value="ATPase_NBD"/>
</dbReference>
<protein>
    <submittedName>
        <fullName evidence="3">ROK family protein</fullName>
    </submittedName>
</protein>
<dbReference type="InterPro" id="IPR000600">
    <property type="entry name" value="ROK"/>
</dbReference>
<feature type="compositionally biased region" description="Low complexity" evidence="2">
    <location>
        <begin position="347"/>
        <end position="356"/>
    </location>
</feature>
<organism evidence="3 4">
    <name type="scientific">Actinokineospora soli</name>
    <dbReference type="NCBI Taxonomy" id="1048753"/>
    <lineage>
        <taxon>Bacteria</taxon>
        <taxon>Bacillati</taxon>
        <taxon>Actinomycetota</taxon>
        <taxon>Actinomycetes</taxon>
        <taxon>Pseudonocardiales</taxon>
        <taxon>Pseudonocardiaceae</taxon>
        <taxon>Actinokineospora</taxon>
    </lineage>
</organism>
<keyword evidence="4" id="KW-1185">Reference proteome</keyword>